<evidence type="ECO:0000313" key="2">
    <source>
        <dbReference type="EMBL" id="ETP18658.1"/>
    </source>
</evidence>
<feature type="signal peptide" evidence="1">
    <location>
        <begin position="1"/>
        <end position="21"/>
    </location>
</feature>
<feature type="chain" id="PRO_5004828051" description="Secreted protein" evidence="1">
    <location>
        <begin position="22"/>
        <end position="103"/>
    </location>
</feature>
<evidence type="ECO:0000313" key="3">
    <source>
        <dbReference type="Proteomes" id="UP000018958"/>
    </source>
</evidence>
<proteinExistence type="predicted"/>
<comment type="caution">
    <text evidence="2">The sequence shown here is derived from an EMBL/GenBank/DDBJ whole genome shotgun (WGS) entry which is preliminary data.</text>
</comment>
<organism evidence="2 3">
    <name type="scientific">Phytophthora nicotianae CJ01A1</name>
    <dbReference type="NCBI Taxonomy" id="1317063"/>
    <lineage>
        <taxon>Eukaryota</taxon>
        <taxon>Sar</taxon>
        <taxon>Stramenopiles</taxon>
        <taxon>Oomycota</taxon>
        <taxon>Peronosporomycetes</taxon>
        <taxon>Peronosporales</taxon>
        <taxon>Peronosporaceae</taxon>
        <taxon>Phytophthora</taxon>
    </lineage>
</organism>
<dbReference type="Proteomes" id="UP000018958">
    <property type="component" value="Unassembled WGS sequence"/>
</dbReference>
<evidence type="ECO:0008006" key="4">
    <source>
        <dbReference type="Google" id="ProtNLM"/>
    </source>
</evidence>
<sequence length="103" mass="11485">RLGVCCFLFTFPSSCCTCVHSNSISAFCCVRYSGIFASPRVCLADPRPSAEGATTSMPKRSASALCQSTQDLYFYKLRCKNVYYNMLGRCWGVSSPEFWSTEE</sequence>
<protein>
    <recommendedName>
        <fullName evidence="4">Secreted protein</fullName>
    </recommendedName>
</protein>
<dbReference type="EMBL" id="ANIX01001427">
    <property type="protein sequence ID" value="ETP18658.1"/>
    <property type="molecule type" value="Genomic_DNA"/>
</dbReference>
<keyword evidence="1" id="KW-0732">Signal</keyword>
<reference evidence="2 3" key="1">
    <citation type="submission" date="2013-11" db="EMBL/GenBank/DDBJ databases">
        <title>The Genome Sequence of Phytophthora parasitica CJ01A1.</title>
        <authorList>
            <consortium name="The Broad Institute Genomics Platform"/>
            <person name="Russ C."/>
            <person name="Tyler B."/>
            <person name="Panabieres F."/>
            <person name="Shan W."/>
            <person name="Tripathy S."/>
            <person name="Grunwald N."/>
            <person name="Machado M."/>
            <person name="Johnson C.S."/>
            <person name="Walker B."/>
            <person name="Young S.K."/>
            <person name="Zeng Q."/>
            <person name="Gargeya S."/>
            <person name="Fitzgerald M."/>
            <person name="Haas B."/>
            <person name="Abouelleil A."/>
            <person name="Allen A.W."/>
            <person name="Alvarado L."/>
            <person name="Arachchi H.M."/>
            <person name="Berlin A.M."/>
            <person name="Chapman S.B."/>
            <person name="Gainer-Dewar J."/>
            <person name="Goldberg J."/>
            <person name="Griggs A."/>
            <person name="Gujja S."/>
            <person name="Hansen M."/>
            <person name="Howarth C."/>
            <person name="Imamovic A."/>
            <person name="Ireland A."/>
            <person name="Larimer J."/>
            <person name="McCowan C."/>
            <person name="Murphy C."/>
            <person name="Pearson M."/>
            <person name="Poon T.W."/>
            <person name="Priest M."/>
            <person name="Roberts A."/>
            <person name="Saif S."/>
            <person name="Shea T."/>
            <person name="Sisk P."/>
            <person name="Sykes S."/>
            <person name="Wortman J."/>
            <person name="Nusbaum C."/>
            <person name="Birren B."/>
        </authorList>
    </citation>
    <scope>NUCLEOTIDE SEQUENCE [LARGE SCALE GENOMIC DNA]</scope>
    <source>
        <strain evidence="2 3">CJ01A1</strain>
    </source>
</reference>
<feature type="non-terminal residue" evidence="2">
    <location>
        <position position="1"/>
    </location>
</feature>
<dbReference type="AlphaFoldDB" id="W2X8F2"/>
<accession>W2X8F2</accession>
<name>W2X8F2_PHYNI</name>
<gene>
    <name evidence="2" type="ORF">F441_07149</name>
</gene>
<evidence type="ECO:0000256" key="1">
    <source>
        <dbReference type="SAM" id="SignalP"/>
    </source>
</evidence>